<evidence type="ECO:0000313" key="3">
    <source>
        <dbReference type="Proteomes" id="UP000093197"/>
    </source>
</evidence>
<dbReference type="GO" id="GO:0003676">
    <property type="term" value="F:nucleic acid binding"/>
    <property type="evidence" value="ECO:0007669"/>
    <property type="project" value="InterPro"/>
</dbReference>
<dbReference type="InterPro" id="IPR011856">
    <property type="entry name" value="tRNA_endonuc-like_dom_sf"/>
</dbReference>
<dbReference type="Proteomes" id="UP000093197">
    <property type="component" value="Unassembled WGS sequence"/>
</dbReference>
<comment type="caution">
    <text evidence="2">The sequence shown here is derived from an EMBL/GenBank/DDBJ whole genome shotgun (WGS) entry which is preliminary data.</text>
</comment>
<dbReference type="EMBL" id="LIDT01000031">
    <property type="protein sequence ID" value="OCR29956.1"/>
    <property type="molecule type" value="Genomic_DNA"/>
</dbReference>
<protein>
    <recommendedName>
        <fullName evidence="1">DUF5655 domain-containing protein</fullName>
    </recommendedName>
</protein>
<proteinExistence type="predicted"/>
<sequence>MPLYKNTSAQLVSIKEKPFKLEREIQKIFENNLFTIMGIELVKSELTIKNKRIDSLGFDPQTKAFVIIEYKRERNSSVVDQGFTYLSLMLQNKADFILEYNENNQNILKRNDVDWSQSRVVFVSPSFTDNQKEAVNFRDLAIELWEIKRYEGELISINPIRKTNAAESIKPIMQKNTEFKQVADEIKVYTEENLLQGKSDDIVELYEKYKNAILNLSADIEVKPQKWYISFKKGNSIICAIEIQKSNLKLYINVTKGNLDDGKHLTRDVSNLGHLGSGDYELKINDDANLEYILSLVKQAIIEI</sequence>
<name>A0A853PSS1_BACFG</name>
<dbReference type="Gene3D" id="3.40.1350.10">
    <property type="match status" value="1"/>
</dbReference>
<gene>
    <name evidence="2" type="ORF">AC094_30310</name>
</gene>
<dbReference type="AlphaFoldDB" id="A0A853PSS1"/>
<reference evidence="2 3" key="1">
    <citation type="journal article" date="2016" name="PLoS ONE">
        <title>Genomic Diversity of Enterotoxigenic Strains of Bacteroides fragilis.</title>
        <authorList>
            <person name="Pierce J.V."/>
            <person name="Bernstein H.D."/>
        </authorList>
    </citation>
    <scope>NUCLEOTIDE SEQUENCE [LARGE SCALE GENOMIC DNA]</scope>
    <source>
        <strain evidence="2 3">20793-3</strain>
    </source>
</reference>
<organism evidence="2 3">
    <name type="scientific">Bacteroides fragilis</name>
    <dbReference type="NCBI Taxonomy" id="817"/>
    <lineage>
        <taxon>Bacteria</taxon>
        <taxon>Pseudomonadati</taxon>
        <taxon>Bacteroidota</taxon>
        <taxon>Bacteroidia</taxon>
        <taxon>Bacteroidales</taxon>
        <taxon>Bacteroidaceae</taxon>
        <taxon>Bacteroides</taxon>
    </lineage>
</organism>
<evidence type="ECO:0000313" key="2">
    <source>
        <dbReference type="EMBL" id="OCR29956.1"/>
    </source>
</evidence>
<evidence type="ECO:0000259" key="1">
    <source>
        <dbReference type="Pfam" id="PF18899"/>
    </source>
</evidence>
<dbReference type="Pfam" id="PF18899">
    <property type="entry name" value="DUF5655"/>
    <property type="match status" value="1"/>
</dbReference>
<dbReference type="InterPro" id="IPR043714">
    <property type="entry name" value="DUF5655"/>
</dbReference>
<dbReference type="RefSeq" id="WP_032580162.1">
    <property type="nucleotide sequence ID" value="NZ_LIDT01000031.1"/>
</dbReference>
<feature type="domain" description="DUF5655" evidence="1">
    <location>
        <begin position="192"/>
        <end position="300"/>
    </location>
</feature>
<accession>A0A853PSS1</accession>